<comment type="catalytic activity">
    <reaction evidence="1">
        <text>S-ubiquitinyl-[E2 ubiquitin-conjugating enzyme]-L-cysteine + [acceptor protein]-L-lysine = [E2 ubiquitin-conjugating enzyme]-L-cysteine + N(6)-ubiquitinyl-[acceptor protein]-L-lysine.</text>
        <dbReference type="EC" id="2.3.2.27"/>
    </reaction>
</comment>
<dbReference type="CDD" id="cd16454">
    <property type="entry name" value="RING-H2_PA-TM-RING"/>
    <property type="match status" value="1"/>
</dbReference>
<evidence type="ECO:0000256" key="3">
    <source>
        <dbReference type="ARBA" id="ARBA00012483"/>
    </source>
</evidence>
<dbReference type="GO" id="GO:0008270">
    <property type="term" value="F:zinc ion binding"/>
    <property type="evidence" value="ECO:0007669"/>
    <property type="project" value="UniProtKB-KW"/>
</dbReference>
<sequence length="192" mass="21768">MRANIYHRIIRHPQPEDAGTVTFTAMVEGYDSKLTTTSSVEEFIDEENFLCPSKGDLYDFLSESGIDEIDGIHGVTEVMFYVSNVTASSDYSPGCALQVSLFLLRPRRAERVGRTSSANNFVVESFPRKIYDKVSSTDEEECTVCLEEFNNGARVVTLPCQHYFHDECAVKWFETNHVCPLCRFELPCQVQP</sequence>
<evidence type="ECO:0000313" key="15">
    <source>
        <dbReference type="Proteomes" id="UP001558713"/>
    </source>
</evidence>
<name>A0ABD1AM91_CARAN</name>
<comment type="subcellular location">
    <subcellularLocation>
        <location evidence="2">Membrane</location>
        <topology evidence="2">Multi-pass membrane protein</topology>
    </subcellularLocation>
</comment>
<evidence type="ECO:0000256" key="8">
    <source>
        <dbReference type="ARBA" id="ARBA00022786"/>
    </source>
</evidence>
<gene>
    <name evidence="14" type="ORF">V5N11_014033</name>
</gene>
<keyword evidence="4" id="KW-0808">Transferase</keyword>
<evidence type="ECO:0000256" key="2">
    <source>
        <dbReference type="ARBA" id="ARBA00004141"/>
    </source>
</evidence>
<keyword evidence="11" id="KW-0472">Membrane</keyword>
<organism evidence="14 15">
    <name type="scientific">Cardamine amara subsp. amara</name>
    <dbReference type="NCBI Taxonomy" id="228776"/>
    <lineage>
        <taxon>Eukaryota</taxon>
        <taxon>Viridiplantae</taxon>
        <taxon>Streptophyta</taxon>
        <taxon>Embryophyta</taxon>
        <taxon>Tracheophyta</taxon>
        <taxon>Spermatophyta</taxon>
        <taxon>Magnoliopsida</taxon>
        <taxon>eudicotyledons</taxon>
        <taxon>Gunneridae</taxon>
        <taxon>Pentapetalae</taxon>
        <taxon>rosids</taxon>
        <taxon>malvids</taxon>
        <taxon>Brassicales</taxon>
        <taxon>Brassicaceae</taxon>
        <taxon>Cardamineae</taxon>
        <taxon>Cardamine</taxon>
    </lineage>
</organism>
<keyword evidence="6" id="KW-0479">Metal-binding</keyword>
<dbReference type="PANTHER" id="PTHR45977:SF13">
    <property type="entry name" value="GB|AAF27103.1"/>
    <property type="match status" value="1"/>
</dbReference>
<evidence type="ECO:0000256" key="6">
    <source>
        <dbReference type="ARBA" id="ARBA00022723"/>
    </source>
</evidence>
<keyword evidence="10" id="KW-1133">Transmembrane helix</keyword>
<evidence type="ECO:0000256" key="5">
    <source>
        <dbReference type="ARBA" id="ARBA00022692"/>
    </source>
</evidence>
<keyword evidence="15" id="KW-1185">Reference proteome</keyword>
<proteinExistence type="predicted"/>
<evidence type="ECO:0000256" key="1">
    <source>
        <dbReference type="ARBA" id="ARBA00000900"/>
    </source>
</evidence>
<dbReference type="EC" id="2.3.2.27" evidence="3"/>
<comment type="caution">
    <text evidence="14">The sequence shown here is derived from an EMBL/GenBank/DDBJ whole genome shotgun (WGS) entry which is preliminary data.</text>
</comment>
<keyword evidence="7 12" id="KW-0863">Zinc-finger</keyword>
<evidence type="ECO:0000256" key="11">
    <source>
        <dbReference type="ARBA" id="ARBA00023136"/>
    </source>
</evidence>
<dbReference type="SMART" id="SM00184">
    <property type="entry name" value="RING"/>
    <property type="match status" value="1"/>
</dbReference>
<evidence type="ECO:0000256" key="9">
    <source>
        <dbReference type="ARBA" id="ARBA00022833"/>
    </source>
</evidence>
<evidence type="ECO:0000256" key="7">
    <source>
        <dbReference type="ARBA" id="ARBA00022771"/>
    </source>
</evidence>
<dbReference type="PROSITE" id="PS50089">
    <property type="entry name" value="ZF_RING_2"/>
    <property type="match status" value="1"/>
</dbReference>
<dbReference type="SUPFAM" id="SSF57850">
    <property type="entry name" value="RING/U-box"/>
    <property type="match status" value="1"/>
</dbReference>
<evidence type="ECO:0000256" key="10">
    <source>
        <dbReference type="ARBA" id="ARBA00022989"/>
    </source>
</evidence>
<dbReference type="Pfam" id="PF13639">
    <property type="entry name" value="zf-RING_2"/>
    <property type="match status" value="1"/>
</dbReference>
<protein>
    <recommendedName>
        <fullName evidence="3">RING-type E3 ubiquitin transferase</fullName>
        <ecNumber evidence="3">2.3.2.27</ecNumber>
    </recommendedName>
</protein>
<evidence type="ECO:0000256" key="12">
    <source>
        <dbReference type="PROSITE-ProRule" id="PRU00175"/>
    </source>
</evidence>
<evidence type="ECO:0000256" key="4">
    <source>
        <dbReference type="ARBA" id="ARBA00022679"/>
    </source>
</evidence>
<keyword evidence="8" id="KW-0833">Ubl conjugation pathway</keyword>
<accession>A0ABD1AM91</accession>
<dbReference type="Gene3D" id="3.30.40.10">
    <property type="entry name" value="Zinc/RING finger domain, C3HC4 (zinc finger)"/>
    <property type="match status" value="1"/>
</dbReference>
<keyword evidence="9" id="KW-0862">Zinc</keyword>
<dbReference type="GO" id="GO:0016020">
    <property type="term" value="C:membrane"/>
    <property type="evidence" value="ECO:0007669"/>
    <property type="project" value="UniProtKB-SubCell"/>
</dbReference>
<dbReference type="AlphaFoldDB" id="A0ABD1AM91"/>
<dbReference type="EMBL" id="JBANAX010000465">
    <property type="protein sequence ID" value="KAL1207868.1"/>
    <property type="molecule type" value="Genomic_DNA"/>
</dbReference>
<evidence type="ECO:0000259" key="13">
    <source>
        <dbReference type="PROSITE" id="PS50089"/>
    </source>
</evidence>
<reference evidence="14 15" key="1">
    <citation type="submission" date="2024-04" db="EMBL/GenBank/DDBJ databases">
        <title>Genome assembly C_amara_ONT_v2.</title>
        <authorList>
            <person name="Yant L."/>
            <person name="Moore C."/>
            <person name="Slenker M."/>
        </authorList>
    </citation>
    <scope>NUCLEOTIDE SEQUENCE [LARGE SCALE GENOMIC DNA]</scope>
    <source>
        <tissue evidence="14">Leaf</tissue>
    </source>
</reference>
<dbReference type="GO" id="GO:0061630">
    <property type="term" value="F:ubiquitin protein ligase activity"/>
    <property type="evidence" value="ECO:0007669"/>
    <property type="project" value="UniProtKB-EC"/>
</dbReference>
<dbReference type="Proteomes" id="UP001558713">
    <property type="component" value="Unassembled WGS sequence"/>
</dbReference>
<feature type="domain" description="RING-type" evidence="13">
    <location>
        <begin position="142"/>
        <end position="183"/>
    </location>
</feature>
<dbReference type="InterPro" id="IPR001841">
    <property type="entry name" value="Znf_RING"/>
</dbReference>
<dbReference type="PANTHER" id="PTHR45977">
    <property type="entry name" value="TARGET OF ERK KINASE MPK-1"/>
    <property type="match status" value="1"/>
</dbReference>
<dbReference type="InterPro" id="IPR013083">
    <property type="entry name" value="Znf_RING/FYVE/PHD"/>
</dbReference>
<evidence type="ECO:0000313" key="14">
    <source>
        <dbReference type="EMBL" id="KAL1207868.1"/>
    </source>
</evidence>
<keyword evidence="5" id="KW-0812">Transmembrane</keyword>